<accession>A0ABV7LV71</accession>
<dbReference type="InterPro" id="IPR040442">
    <property type="entry name" value="Pyrv_kinase-like_dom_sf"/>
</dbReference>
<name>A0ABV7LV71_9GAMM</name>
<keyword evidence="1" id="KW-0479">Metal-binding</keyword>
<dbReference type="SUPFAM" id="SSF51621">
    <property type="entry name" value="Phosphoenolpyruvate/pyruvate domain"/>
    <property type="match status" value="1"/>
</dbReference>
<evidence type="ECO:0000256" key="1">
    <source>
        <dbReference type="ARBA" id="ARBA00022723"/>
    </source>
</evidence>
<proteinExistence type="predicted"/>
<comment type="caution">
    <text evidence="2">The sequence shown here is derived from an EMBL/GenBank/DDBJ whole genome shotgun (WGS) entry which is preliminary data.</text>
</comment>
<dbReference type="InterPro" id="IPR015813">
    <property type="entry name" value="Pyrv/PenolPyrv_kinase-like_dom"/>
</dbReference>
<evidence type="ECO:0000313" key="2">
    <source>
        <dbReference type="EMBL" id="MFC3285490.1"/>
    </source>
</evidence>
<evidence type="ECO:0008006" key="4">
    <source>
        <dbReference type="Google" id="ProtNLM"/>
    </source>
</evidence>
<protein>
    <recommendedName>
        <fullName evidence="4">HpcH/HpaI aldolase/citrate lyase domain-containing protein</fullName>
    </recommendedName>
</protein>
<keyword evidence="3" id="KW-1185">Reference proteome</keyword>
<dbReference type="RefSeq" id="WP_386776256.1">
    <property type="nucleotide sequence ID" value="NZ_JBHRUG010000031.1"/>
</dbReference>
<sequence>MSQLNYMMITASPEIALFIEQHGVARIFMDQEERGKAERQGHLDTHMVVHSLEEIAAVACVLNQAELMVRLNPLYAGTRLEIDSVLDHGAQRLMLPMFTTRDEVAAFLDLIGGRVPATFLAETPQALVRLPDWLPLLTPGHDEVHIGLNDLSLGMGLNFLFEPMAARLLDPSAELLNQQGVTWGIGGIACIGHGELAAETVLGEYVRLESQWVILSRTFHGGAVSSSELMEQLDFADEIAKLREAEVQWRHADCAALQANQKELAACAFRLGRSGRLA</sequence>
<dbReference type="Proteomes" id="UP001595579">
    <property type="component" value="Unassembled WGS sequence"/>
</dbReference>
<evidence type="ECO:0000313" key="3">
    <source>
        <dbReference type="Proteomes" id="UP001595579"/>
    </source>
</evidence>
<reference evidence="3" key="1">
    <citation type="journal article" date="2019" name="Int. J. Syst. Evol. Microbiol.">
        <title>The Global Catalogue of Microorganisms (GCM) 10K type strain sequencing project: providing services to taxonomists for standard genome sequencing and annotation.</title>
        <authorList>
            <consortium name="The Broad Institute Genomics Platform"/>
            <consortium name="The Broad Institute Genome Sequencing Center for Infectious Disease"/>
            <person name="Wu L."/>
            <person name="Ma J."/>
        </authorList>
    </citation>
    <scope>NUCLEOTIDE SEQUENCE [LARGE SCALE GENOMIC DNA]</scope>
    <source>
        <strain evidence="3">CECT 7698</strain>
    </source>
</reference>
<dbReference type="EMBL" id="JBHRUG010000031">
    <property type="protein sequence ID" value="MFC3285490.1"/>
    <property type="molecule type" value="Genomic_DNA"/>
</dbReference>
<dbReference type="Gene3D" id="3.20.20.60">
    <property type="entry name" value="Phosphoenolpyruvate-binding domains"/>
    <property type="match status" value="1"/>
</dbReference>
<organism evidence="2 3">
    <name type="scientific">Litchfieldella rifensis</name>
    <dbReference type="NCBI Taxonomy" id="762643"/>
    <lineage>
        <taxon>Bacteria</taxon>
        <taxon>Pseudomonadati</taxon>
        <taxon>Pseudomonadota</taxon>
        <taxon>Gammaproteobacteria</taxon>
        <taxon>Oceanospirillales</taxon>
        <taxon>Halomonadaceae</taxon>
        <taxon>Litchfieldella</taxon>
    </lineage>
</organism>
<gene>
    <name evidence="2" type="ORF">ACFOEV_17965</name>
</gene>